<dbReference type="Gene3D" id="4.10.75.10">
    <property type="entry name" value="Elafin-like"/>
    <property type="match status" value="1"/>
</dbReference>
<keyword evidence="1" id="KW-0732">Signal</keyword>
<dbReference type="Proteomes" id="UP001164746">
    <property type="component" value="Chromosome 5"/>
</dbReference>
<dbReference type="PRINTS" id="PR00003">
    <property type="entry name" value="4DISULPHCORE"/>
</dbReference>
<evidence type="ECO:0000259" key="2">
    <source>
        <dbReference type="PROSITE" id="PS50184"/>
    </source>
</evidence>
<feature type="signal peptide" evidence="1">
    <location>
        <begin position="1"/>
        <end position="21"/>
    </location>
</feature>
<dbReference type="SMART" id="SM00214">
    <property type="entry name" value="VWC"/>
    <property type="match status" value="2"/>
</dbReference>
<sequence length="198" mass="21223">MSLPTVLISAVLALVLTSVYAAPSPPLDCAAAACLIPDCPEGEKCFHTDGKTYAHGETFKDKCNSCVCRDGSVACTKIGCIAKAGECPTPWPFGKCTSIHMCTGDWECPNEQKCCRNGCGKVCRIPITTTTHRCYRRGVWYNDGETLPSKTSDPCLQCRCQRGVITCEPVMCLACVGIKRPGTCCPECGIVPWKAGTV</sequence>
<dbReference type="PROSITE" id="PS50184">
    <property type="entry name" value="VWFC_2"/>
    <property type="match status" value="1"/>
</dbReference>
<gene>
    <name evidence="4" type="ORF">MAR_020114</name>
</gene>
<evidence type="ECO:0000313" key="5">
    <source>
        <dbReference type="Proteomes" id="UP001164746"/>
    </source>
</evidence>
<dbReference type="InterPro" id="IPR001007">
    <property type="entry name" value="VWF_dom"/>
</dbReference>
<keyword evidence="5" id="KW-1185">Reference proteome</keyword>
<dbReference type="SMART" id="SM00217">
    <property type="entry name" value="WAP"/>
    <property type="match status" value="1"/>
</dbReference>
<dbReference type="InterPro" id="IPR036645">
    <property type="entry name" value="Elafin-like_sf"/>
</dbReference>
<dbReference type="EMBL" id="CP111016">
    <property type="protein sequence ID" value="WAR04745.1"/>
    <property type="molecule type" value="Genomic_DNA"/>
</dbReference>
<dbReference type="Gene3D" id="2.10.70.10">
    <property type="entry name" value="Complement Module, domain 1"/>
    <property type="match status" value="1"/>
</dbReference>
<dbReference type="SUPFAM" id="SSF57603">
    <property type="entry name" value="FnI-like domain"/>
    <property type="match status" value="2"/>
</dbReference>
<reference evidence="4" key="1">
    <citation type="submission" date="2022-11" db="EMBL/GenBank/DDBJ databases">
        <title>Centuries of genome instability and evolution in soft-shell clam transmissible cancer (bioRxiv).</title>
        <authorList>
            <person name="Hart S.F.M."/>
            <person name="Yonemitsu M.A."/>
            <person name="Giersch R.M."/>
            <person name="Beal B.F."/>
            <person name="Arriagada G."/>
            <person name="Davis B.W."/>
            <person name="Ostrander E.A."/>
            <person name="Goff S.P."/>
            <person name="Metzger M.J."/>
        </authorList>
    </citation>
    <scope>NUCLEOTIDE SEQUENCE</scope>
    <source>
        <strain evidence="4">MELC-2E11</strain>
        <tissue evidence="4">Siphon/mantle</tissue>
    </source>
</reference>
<name>A0ABY7E417_MYAAR</name>
<accession>A0ABY7E417</accession>
<proteinExistence type="predicted"/>
<organism evidence="4 5">
    <name type="scientific">Mya arenaria</name>
    <name type="common">Soft-shell clam</name>
    <dbReference type="NCBI Taxonomy" id="6604"/>
    <lineage>
        <taxon>Eukaryota</taxon>
        <taxon>Metazoa</taxon>
        <taxon>Spiralia</taxon>
        <taxon>Lophotrochozoa</taxon>
        <taxon>Mollusca</taxon>
        <taxon>Bivalvia</taxon>
        <taxon>Autobranchia</taxon>
        <taxon>Heteroconchia</taxon>
        <taxon>Euheterodonta</taxon>
        <taxon>Imparidentia</taxon>
        <taxon>Neoheterodontei</taxon>
        <taxon>Myida</taxon>
        <taxon>Myoidea</taxon>
        <taxon>Myidae</taxon>
        <taxon>Mya</taxon>
    </lineage>
</organism>
<feature type="domain" description="VWFC" evidence="2">
    <location>
        <begin position="132"/>
        <end position="189"/>
    </location>
</feature>
<dbReference type="PROSITE" id="PS51390">
    <property type="entry name" value="WAP"/>
    <property type="match status" value="1"/>
</dbReference>
<dbReference type="Pfam" id="PF00095">
    <property type="entry name" value="WAP"/>
    <property type="match status" value="1"/>
</dbReference>
<dbReference type="Gene3D" id="6.20.200.20">
    <property type="match status" value="1"/>
</dbReference>
<dbReference type="InterPro" id="IPR008197">
    <property type="entry name" value="WAP_dom"/>
</dbReference>
<evidence type="ECO:0000256" key="1">
    <source>
        <dbReference type="SAM" id="SignalP"/>
    </source>
</evidence>
<protein>
    <submittedName>
        <fullName evidence="4">WFD18-like protein</fullName>
    </submittedName>
</protein>
<feature type="chain" id="PRO_5047116020" evidence="1">
    <location>
        <begin position="22"/>
        <end position="198"/>
    </location>
</feature>
<evidence type="ECO:0000313" key="4">
    <source>
        <dbReference type="EMBL" id="WAR04745.1"/>
    </source>
</evidence>
<evidence type="ECO:0000259" key="3">
    <source>
        <dbReference type="PROSITE" id="PS51390"/>
    </source>
</evidence>
<dbReference type="SMART" id="SM00215">
    <property type="entry name" value="VWC_out"/>
    <property type="match status" value="1"/>
</dbReference>
<feature type="domain" description="WAP" evidence="3">
    <location>
        <begin position="80"/>
        <end position="127"/>
    </location>
</feature>
<dbReference type="SUPFAM" id="SSF57256">
    <property type="entry name" value="Elafin-like"/>
    <property type="match status" value="1"/>
</dbReference>